<evidence type="ECO:0000313" key="2">
    <source>
        <dbReference type="EMBL" id="MBX7458932.1"/>
    </source>
</evidence>
<protein>
    <submittedName>
        <fullName evidence="2">PilZ domain-containing protein</fullName>
    </submittedName>
</protein>
<evidence type="ECO:0000313" key="3">
    <source>
        <dbReference type="Proteomes" id="UP000783253"/>
    </source>
</evidence>
<keyword evidence="3" id="KW-1185">Reference proteome</keyword>
<comment type="caution">
    <text evidence="2">The sequence shown here is derived from an EMBL/GenBank/DDBJ whole genome shotgun (WGS) entry which is preliminary data.</text>
</comment>
<evidence type="ECO:0000259" key="1">
    <source>
        <dbReference type="Pfam" id="PF07238"/>
    </source>
</evidence>
<gene>
    <name evidence="2" type="ORF">K3152_11800</name>
</gene>
<dbReference type="InterPro" id="IPR009875">
    <property type="entry name" value="PilZ_domain"/>
</dbReference>
<reference evidence="2 3" key="1">
    <citation type="submission" date="2021-08" db="EMBL/GenBank/DDBJ databases">
        <title>Comparative Genomics Analysis of the Genus Qipengyuania Reveals Extensive Genetic Diversity and Metabolic Versatility, Including the Description of Fifteen Novel Species.</title>
        <authorList>
            <person name="Liu Y."/>
        </authorList>
    </citation>
    <scope>NUCLEOTIDE SEQUENCE [LARGE SCALE GENOMIC DNA]</scope>
    <source>
        <strain evidence="2 3">1NDH17</strain>
    </source>
</reference>
<dbReference type="Pfam" id="PF07238">
    <property type="entry name" value="PilZ"/>
    <property type="match status" value="1"/>
</dbReference>
<dbReference type="Proteomes" id="UP000783253">
    <property type="component" value="Unassembled WGS sequence"/>
</dbReference>
<sequence length="122" mass="13234">MSAIDTRDFKRDSIFQMADVRLEGSVASDRVKIRNLSDKGMMIEGAIIAATGQRVVVTIKKIGDVGGVVAWSQSARVGISFDEPIDASKARTSLYGEMPEAPRYARPAVAPAEPSKWAPRKI</sequence>
<organism evidence="2 3">
    <name type="scientific">Qipengyuania polymorpha</name>
    <dbReference type="NCBI Taxonomy" id="2867234"/>
    <lineage>
        <taxon>Bacteria</taxon>
        <taxon>Pseudomonadati</taxon>
        <taxon>Pseudomonadota</taxon>
        <taxon>Alphaproteobacteria</taxon>
        <taxon>Sphingomonadales</taxon>
        <taxon>Erythrobacteraceae</taxon>
        <taxon>Qipengyuania</taxon>
    </lineage>
</organism>
<accession>A0ABS7IZC9</accession>
<name>A0ABS7IZC9_9SPHN</name>
<proteinExistence type="predicted"/>
<dbReference type="RefSeq" id="WP_221574287.1">
    <property type="nucleotide sequence ID" value="NZ_JAIGNK010000003.1"/>
</dbReference>
<feature type="domain" description="PilZ" evidence="1">
    <location>
        <begin position="6"/>
        <end position="88"/>
    </location>
</feature>
<dbReference type="EMBL" id="JAIGNK010000003">
    <property type="protein sequence ID" value="MBX7458932.1"/>
    <property type="molecule type" value="Genomic_DNA"/>
</dbReference>